<dbReference type="RefSeq" id="WP_135312178.1">
    <property type="nucleotide sequence ID" value="NZ_CP038439.1"/>
</dbReference>
<name>A0A4P7HIH8_9RHOB</name>
<gene>
    <name evidence="1" type="ORF">E4191_03500</name>
</gene>
<evidence type="ECO:0000313" key="1">
    <source>
        <dbReference type="EMBL" id="QBX33884.1"/>
    </source>
</evidence>
<evidence type="ECO:0000313" key="2">
    <source>
        <dbReference type="Proteomes" id="UP000296374"/>
    </source>
</evidence>
<proteinExistence type="predicted"/>
<organism evidence="1 2">
    <name type="scientific">Paracoccus liaowanqingii</name>
    <dbReference type="NCBI Taxonomy" id="2560053"/>
    <lineage>
        <taxon>Bacteria</taxon>
        <taxon>Pseudomonadati</taxon>
        <taxon>Pseudomonadota</taxon>
        <taxon>Alphaproteobacteria</taxon>
        <taxon>Rhodobacterales</taxon>
        <taxon>Paracoccaceae</taxon>
        <taxon>Paracoccus</taxon>
    </lineage>
</organism>
<protein>
    <submittedName>
        <fullName evidence="1">Uncharacterized protein</fullName>
    </submittedName>
</protein>
<reference evidence="2" key="1">
    <citation type="submission" date="2019-03" db="EMBL/GenBank/DDBJ databases">
        <authorList>
            <person name="Li J."/>
        </authorList>
    </citation>
    <scope>NUCLEOTIDE SEQUENCE [LARGE SCALE GENOMIC DNA]</scope>
    <source>
        <strain evidence="2">2251</strain>
    </source>
</reference>
<accession>A0A4P7HIH8</accession>
<dbReference type="Proteomes" id="UP000296374">
    <property type="component" value="Chromosome"/>
</dbReference>
<dbReference type="KEGG" id="plia:E4191_03500"/>
<dbReference type="EMBL" id="CP038439">
    <property type="protein sequence ID" value="QBX33884.1"/>
    <property type="molecule type" value="Genomic_DNA"/>
</dbReference>
<dbReference type="AlphaFoldDB" id="A0A4P7HIH8"/>
<sequence>MKVDQNLARLANLSKPERVAHSYTTRVLPLTLLSPSVVEVILDGRQGPELTLPRMLEPFPADWAVQLSHWRAALR</sequence>